<dbReference type="Pfam" id="PF00975">
    <property type="entry name" value="Thioesterase"/>
    <property type="match status" value="1"/>
</dbReference>
<evidence type="ECO:0000259" key="3">
    <source>
        <dbReference type="SMART" id="SM00824"/>
    </source>
</evidence>
<keyword evidence="2" id="KW-0378">Hydrolase</keyword>
<dbReference type="GO" id="GO:0016787">
    <property type="term" value="F:hydrolase activity"/>
    <property type="evidence" value="ECO:0007669"/>
    <property type="project" value="UniProtKB-KW"/>
</dbReference>
<dbReference type="InterPro" id="IPR029058">
    <property type="entry name" value="AB_hydrolase_fold"/>
</dbReference>
<comment type="caution">
    <text evidence="4">The sequence shown here is derived from an EMBL/GenBank/DDBJ whole genome shotgun (WGS) entry which is preliminary data.</text>
</comment>
<sequence>MNPAADWVRRYRPPSAGQRPLVCFPPAGAAASFFQGLARAAPAAVDPWALSLPGREARIGEPAIERMDALADATADALLRLLADALPPAILFGHSMGASLAFEVARRIEAVRPDAVGHVVVSGRAGPRGQWAYPEAAPPTDDELVAALRMLGGTPEELLAEPDMLELLLPPLRSDYRLLHDYRPRLDPPLRSGITAIAGDEDPSVGPGELASWAEVTAGPFATATVRGGHVYLADRVDEAAALIAEVAEALQRRPGSL</sequence>
<evidence type="ECO:0000256" key="1">
    <source>
        <dbReference type="ARBA" id="ARBA00007169"/>
    </source>
</evidence>
<dbReference type="GO" id="GO:0008610">
    <property type="term" value="P:lipid biosynthetic process"/>
    <property type="evidence" value="ECO:0007669"/>
    <property type="project" value="TreeGrafter"/>
</dbReference>
<evidence type="ECO:0000313" key="4">
    <source>
        <dbReference type="EMBL" id="EHN12109.1"/>
    </source>
</evidence>
<organism evidence="4 5">
    <name type="scientific">Patulibacter medicamentivorans</name>
    <dbReference type="NCBI Taxonomy" id="1097667"/>
    <lineage>
        <taxon>Bacteria</taxon>
        <taxon>Bacillati</taxon>
        <taxon>Actinomycetota</taxon>
        <taxon>Thermoleophilia</taxon>
        <taxon>Solirubrobacterales</taxon>
        <taxon>Patulibacteraceae</taxon>
        <taxon>Patulibacter</taxon>
    </lineage>
</organism>
<protein>
    <submittedName>
        <fullName evidence="4">Thioesterase</fullName>
    </submittedName>
</protein>
<dbReference type="PATRIC" id="fig|1097667.3.peg.1010"/>
<gene>
    <name evidence="4" type="ORF">PAI11_10120</name>
</gene>
<dbReference type="Gene3D" id="3.40.50.1820">
    <property type="entry name" value="alpha/beta hydrolase"/>
    <property type="match status" value="1"/>
</dbReference>
<accession>H0E2J9</accession>
<dbReference type="SUPFAM" id="SSF53474">
    <property type="entry name" value="alpha/beta-Hydrolases"/>
    <property type="match status" value="1"/>
</dbReference>
<dbReference type="RefSeq" id="WP_007571619.1">
    <property type="nucleotide sequence ID" value="NZ_AGUD01000046.1"/>
</dbReference>
<feature type="domain" description="Thioesterase TesA-like" evidence="3">
    <location>
        <begin position="22"/>
        <end position="251"/>
    </location>
</feature>
<keyword evidence="5" id="KW-1185">Reference proteome</keyword>
<comment type="similarity">
    <text evidence="1">Belongs to the thioesterase family.</text>
</comment>
<dbReference type="AlphaFoldDB" id="H0E2J9"/>
<dbReference type="SMART" id="SM00824">
    <property type="entry name" value="PKS_TE"/>
    <property type="match status" value="1"/>
</dbReference>
<dbReference type="InterPro" id="IPR001031">
    <property type="entry name" value="Thioesterase"/>
</dbReference>
<proteinExistence type="inferred from homology"/>
<dbReference type="PANTHER" id="PTHR11487:SF0">
    <property type="entry name" value="S-ACYL FATTY ACID SYNTHASE THIOESTERASE, MEDIUM CHAIN"/>
    <property type="match status" value="1"/>
</dbReference>
<evidence type="ECO:0000313" key="5">
    <source>
        <dbReference type="Proteomes" id="UP000005143"/>
    </source>
</evidence>
<reference evidence="4 5" key="1">
    <citation type="journal article" date="2013" name="Biodegradation">
        <title>Quantitative proteomic analysis of ibuprofen-degrading Patulibacter sp. strain I11.</title>
        <authorList>
            <person name="Almeida B."/>
            <person name="Kjeldal H."/>
            <person name="Lolas I."/>
            <person name="Knudsen A.D."/>
            <person name="Carvalho G."/>
            <person name="Nielsen K.L."/>
            <person name="Barreto Crespo M.T."/>
            <person name="Stensballe A."/>
            <person name="Nielsen J.L."/>
        </authorList>
    </citation>
    <scope>NUCLEOTIDE SEQUENCE [LARGE SCALE GENOMIC DNA]</scope>
    <source>
        <strain evidence="4 5">I11</strain>
    </source>
</reference>
<dbReference type="InterPro" id="IPR012223">
    <property type="entry name" value="TEII"/>
</dbReference>
<dbReference type="EMBL" id="AGUD01000046">
    <property type="protein sequence ID" value="EHN12109.1"/>
    <property type="molecule type" value="Genomic_DNA"/>
</dbReference>
<dbReference type="InterPro" id="IPR020802">
    <property type="entry name" value="TesA-like"/>
</dbReference>
<dbReference type="PANTHER" id="PTHR11487">
    <property type="entry name" value="THIOESTERASE"/>
    <property type="match status" value="1"/>
</dbReference>
<name>H0E2J9_9ACTN</name>
<evidence type="ECO:0000256" key="2">
    <source>
        <dbReference type="ARBA" id="ARBA00022801"/>
    </source>
</evidence>
<dbReference type="Proteomes" id="UP000005143">
    <property type="component" value="Unassembled WGS sequence"/>
</dbReference>